<dbReference type="SMART" id="SM00896">
    <property type="entry name" value="FDX-ACB"/>
    <property type="match status" value="1"/>
</dbReference>
<dbReference type="GO" id="GO:0009507">
    <property type="term" value="C:chloroplast"/>
    <property type="evidence" value="ECO:0007669"/>
    <property type="project" value="UniProtKB-SubCell"/>
</dbReference>
<name>A0A1X9PUH7_9RHOD</name>
<dbReference type="SUPFAM" id="SSF54991">
    <property type="entry name" value="Anticodon-binding domain of PheRS"/>
    <property type="match status" value="1"/>
</dbReference>
<feature type="domain" description="FDX-ACB" evidence="12">
    <location>
        <begin position="604"/>
        <end position="697"/>
    </location>
</feature>
<dbReference type="InterPro" id="IPR004532">
    <property type="entry name" value="Phe-tRNA-ligase_IIc_bsu_bact"/>
</dbReference>
<organism evidence="14">
    <name type="scientific">Flintiella sanguinaria</name>
    <dbReference type="NCBI Taxonomy" id="101926"/>
    <lineage>
        <taxon>Eukaryota</taxon>
        <taxon>Rhodophyta</taxon>
        <taxon>Bangiophyceae</taxon>
        <taxon>Porphyridiales</taxon>
        <taxon>Porphyridiaceae</taxon>
        <taxon>Flintiella</taxon>
    </lineage>
</organism>
<dbReference type="CDD" id="cd00769">
    <property type="entry name" value="PheRS_beta_core"/>
    <property type="match status" value="1"/>
</dbReference>
<dbReference type="SMART" id="SM00874">
    <property type="entry name" value="B5"/>
    <property type="match status" value="1"/>
</dbReference>
<dbReference type="GO" id="GO:0000287">
    <property type="term" value="F:magnesium ion binding"/>
    <property type="evidence" value="ECO:0007669"/>
    <property type="project" value="UniProtKB-UniRule"/>
</dbReference>
<keyword evidence="14" id="KW-0934">Plastid</keyword>
<evidence type="ECO:0000256" key="9">
    <source>
        <dbReference type="ARBA" id="ARBA00023146"/>
    </source>
</evidence>
<evidence type="ECO:0000256" key="5">
    <source>
        <dbReference type="ARBA" id="ARBA00022741"/>
    </source>
</evidence>
<feature type="binding site" evidence="11">
    <location>
        <position position="359"/>
    </location>
    <ligand>
        <name>Mg(2+)</name>
        <dbReference type="ChEBI" id="CHEBI:18420"/>
        <note>shared with alpha subunit</note>
    </ligand>
</feature>
<evidence type="ECO:0000256" key="6">
    <source>
        <dbReference type="ARBA" id="ARBA00022840"/>
    </source>
</evidence>
<dbReference type="InterPro" id="IPR005146">
    <property type="entry name" value="B3/B4_tRNA-bd"/>
</dbReference>
<dbReference type="Pfam" id="PF03484">
    <property type="entry name" value="B5"/>
    <property type="match status" value="1"/>
</dbReference>
<dbReference type="InterPro" id="IPR045864">
    <property type="entry name" value="aa-tRNA-synth_II/BPL/LPL"/>
</dbReference>
<dbReference type="HAMAP" id="MF_00283">
    <property type="entry name" value="Phe_tRNA_synth_beta1"/>
    <property type="match status" value="1"/>
</dbReference>
<dbReference type="Gene3D" id="3.30.70.380">
    <property type="entry name" value="Ferrodoxin-fold anticodon-binding domain"/>
    <property type="match status" value="1"/>
</dbReference>
<dbReference type="InterPro" id="IPR009061">
    <property type="entry name" value="DNA-bd_dom_put_sf"/>
</dbReference>
<evidence type="ECO:0000256" key="10">
    <source>
        <dbReference type="ARBA" id="ARBA00049255"/>
    </source>
</evidence>
<dbReference type="GO" id="GO:0006432">
    <property type="term" value="P:phenylalanyl-tRNA aminoacylation"/>
    <property type="evidence" value="ECO:0007669"/>
    <property type="project" value="UniProtKB-UniRule"/>
</dbReference>
<evidence type="ECO:0000256" key="3">
    <source>
        <dbReference type="ARBA" id="ARBA00022598"/>
    </source>
</evidence>
<keyword evidence="5 11" id="KW-0547">Nucleotide-binding</keyword>
<dbReference type="InterPro" id="IPR005147">
    <property type="entry name" value="tRNA_synthase_B5-dom"/>
</dbReference>
<evidence type="ECO:0000259" key="13">
    <source>
        <dbReference type="PROSITE" id="PS51483"/>
    </source>
</evidence>
<dbReference type="EMBL" id="KY709211">
    <property type="protein sequence ID" value="ARO91156.1"/>
    <property type="molecule type" value="Genomic_DNA"/>
</dbReference>
<evidence type="ECO:0000256" key="8">
    <source>
        <dbReference type="ARBA" id="ARBA00022917"/>
    </source>
</evidence>
<evidence type="ECO:0000256" key="7">
    <source>
        <dbReference type="ARBA" id="ARBA00022842"/>
    </source>
</evidence>
<dbReference type="GO" id="GO:0009328">
    <property type="term" value="C:phenylalanine-tRNA ligase complex"/>
    <property type="evidence" value="ECO:0007669"/>
    <property type="project" value="TreeGrafter"/>
</dbReference>
<dbReference type="Pfam" id="PF17759">
    <property type="entry name" value="tRNA_synthFbeta"/>
    <property type="match status" value="1"/>
</dbReference>
<dbReference type="EC" id="6.1.1.20" evidence="11"/>
<accession>A0A1X9PUH7</accession>
<keyword evidence="3 11" id="KW-0436">Ligase</keyword>
<gene>
    <name evidence="14" type="primary">syfB</name>
    <name evidence="11" type="synonym">pheT</name>
</gene>
<dbReference type="PANTHER" id="PTHR10947">
    <property type="entry name" value="PHENYLALANYL-TRNA SYNTHETASE BETA CHAIN AND LEUCINE-RICH REPEAT-CONTAINING PROTEIN 47"/>
    <property type="match status" value="1"/>
</dbReference>
<protein>
    <recommendedName>
        <fullName evidence="11">Phenylalanine--tRNA ligase beta subunit, chloroplastic</fullName>
        <ecNumber evidence="11">6.1.1.20</ecNumber>
    </recommendedName>
    <alternativeName>
        <fullName evidence="11">Phenylalanyl-tRNA synthetase beta subunit</fullName>
        <shortName evidence="11">PheRS</shortName>
    </alternativeName>
</protein>
<keyword evidence="9 11" id="KW-0030">Aminoacyl-tRNA synthetase</keyword>
<evidence type="ECO:0000256" key="4">
    <source>
        <dbReference type="ARBA" id="ARBA00022723"/>
    </source>
</evidence>
<dbReference type="InterPro" id="IPR005121">
    <property type="entry name" value="Fdx_antiC-bd"/>
</dbReference>
<geneLocation type="chloroplast" evidence="14"/>
<comment type="catalytic activity">
    <reaction evidence="10 11">
        <text>tRNA(Phe) + L-phenylalanine + ATP = L-phenylalanyl-tRNA(Phe) + AMP + diphosphate + H(+)</text>
        <dbReference type="Rhea" id="RHEA:19413"/>
        <dbReference type="Rhea" id="RHEA-COMP:9668"/>
        <dbReference type="Rhea" id="RHEA-COMP:9699"/>
        <dbReference type="ChEBI" id="CHEBI:15378"/>
        <dbReference type="ChEBI" id="CHEBI:30616"/>
        <dbReference type="ChEBI" id="CHEBI:33019"/>
        <dbReference type="ChEBI" id="CHEBI:58095"/>
        <dbReference type="ChEBI" id="CHEBI:78442"/>
        <dbReference type="ChEBI" id="CHEBI:78531"/>
        <dbReference type="ChEBI" id="CHEBI:456215"/>
        <dbReference type="EC" id="6.1.1.20"/>
    </reaction>
</comment>
<keyword evidence="7 11" id="KW-0460">Magnesium</keyword>
<dbReference type="AlphaFoldDB" id="A0A1X9PUH7"/>
<dbReference type="Pfam" id="PF03147">
    <property type="entry name" value="FDX-ACB"/>
    <property type="match status" value="1"/>
</dbReference>
<comment type="similarity">
    <text evidence="1 11">Belongs to the phenylalanyl-tRNA synthetase beta subunit family. Type 1 subfamily.</text>
</comment>
<feature type="binding site" evidence="11">
    <location>
        <position position="363"/>
    </location>
    <ligand>
        <name>Mg(2+)</name>
        <dbReference type="ChEBI" id="CHEBI:18420"/>
        <note>shared with alpha subunit</note>
    </ligand>
</feature>
<feature type="binding site" evidence="11">
    <location>
        <position position="353"/>
    </location>
    <ligand>
        <name>Mg(2+)</name>
        <dbReference type="ChEBI" id="CHEBI:18420"/>
        <note>shared with alpha subunit</note>
    </ligand>
</feature>
<comment type="subunit">
    <text evidence="2 11">Tetramer of two alpha and two beta subunits.</text>
</comment>
<dbReference type="GO" id="GO:0003723">
    <property type="term" value="F:RNA binding"/>
    <property type="evidence" value="ECO:0007669"/>
    <property type="project" value="InterPro"/>
</dbReference>
<feature type="domain" description="B5" evidence="13">
    <location>
        <begin position="295"/>
        <end position="375"/>
    </location>
</feature>
<proteinExistence type="inferred from homology"/>
<comment type="subcellular location">
    <subcellularLocation>
        <location evidence="11">Plastid</location>
        <location evidence="11">Chloroplast</location>
    </subcellularLocation>
</comment>
<dbReference type="PROSITE" id="PS51447">
    <property type="entry name" value="FDX_ACB"/>
    <property type="match status" value="1"/>
</dbReference>
<dbReference type="Pfam" id="PF03483">
    <property type="entry name" value="B3_4"/>
    <property type="match status" value="1"/>
</dbReference>
<evidence type="ECO:0000259" key="12">
    <source>
        <dbReference type="PROSITE" id="PS51447"/>
    </source>
</evidence>
<keyword evidence="8 11" id="KW-0648">Protein biosynthesis</keyword>
<dbReference type="GO" id="GO:0005524">
    <property type="term" value="F:ATP binding"/>
    <property type="evidence" value="ECO:0007669"/>
    <property type="project" value="UniProtKB-UniRule"/>
</dbReference>
<evidence type="ECO:0000313" key="14">
    <source>
        <dbReference type="EMBL" id="ARO91156.1"/>
    </source>
</evidence>
<evidence type="ECO:0000256" key="2">
    <source>
        <dbReference type="ARBA" id="ARBA00011209"/>
    </source>
</evidence>
<comment type="cofactor">
    <cofactor evidence="11">
        <name>Mg(2+)</name>
        <dbReference type="ChEBI" id="CHEBI:18420"/>
    </cofactor>
    <text evidence="11">Binds 2 magnesium ions per tetramer.</text>
</comment>
<keyword evidence="6 11" id="KW-0067">ATP-binding</keyword>
<evidence type="ECO:0000256" key="1">
    <source>
        <dbReference type="ARBA" id="ARBA00008653"/>
    </source>
</evidence>
<dbReference type="InterPro" id="IPR036690">
    <property type="entry name" value="Fdx_antiC-bd_sf"/>
</dbReference>
<dbReference type="Gene3D" id="3.30.56.10">
    <property type="match status" value="2"/>
</dbReference>
<reference evidence="14" key="1">
    <citation type="submission" date="2017-03" db="EMBL/GenBank/DDBJ databases">
        <title>The new red algal subphylum Proteorhodophytina comprises the largest and most divergent plastid genomes known.</title>
        <authorList>
            <person name="Munoz-Gomez S.A."/>
            <person name="Mejia-Franco F.G."/>
            <person name="Durnin K."/>
            <person name="Morgan C."/>
            <person name="Grisdale C.J."/>
            <person name="Archibald J.M."/>
            <person name="Slamovits C.H."/>
        </authorList>
    </citation>
    <scope>NUCLEOTIDE SEQUENCE</scope>
    <source>
        <strain evidence="14">UTEX LB2060</strain>
    </source>
</reference>
<dbReference type="NCBIfam" id="TIGR00472">
    <property type="entry name" value="pheT_bact"/>
    <property type="match status" value="1"/>
</dbReference>
<dbReference type="PANTHER" id="PTHR10947:SF0">
    <property type="entry name" value="PHENYLALANINE--TRNA LIGASE BETA SUBUNIT"/>
    <property type="match status" value="1"/>
</dbReference>
<keyword evidence="14" id="KW-0150">Chloroplast</keyword>
<evidence type="ECO:0000256" key="11">
    <source>
        <dbReference type="HAMAP-Rule" id="MF_00283"/>
    </source>
</evidence>
<dbReference type="Gene3D" id="3.50.40.10">
    <property type="entry name" value="Phenylalanyl-trna Synthetase, Chain B, domain 3"/>
    <property type="match status" value="1"/>
</dbReference>
<keyword evidence="4 11" id="KW-0479">Metal-binding</keyword>
<dbReference type="SUPFAM" id="SSF55681">
    <property type="entry name" value="Class II aaRS and biotin synthetases"/>
    <property type="match status" value="1"/>
</dbReference>
<feature type="binding site" evidence="11">
    <location>
        <position position="362"/>
    </location>
    <ligand>
        <name>Mg(2+)</name>
        <dbReference type="ChEBI" id="CHEBI:18420"/>
        <note>shared with alpha subunit</note>
    </ligand>
</feature>
<dbReference type="SUPFAM" id="SSF46955">
    <property type="entry name" value="Putative DNA-binding domain"/>
    <property type="match status" value="2"/>
</dbReference>
<dbReference type="InterPro" id="IPR041616">
    <property type="entry name" value="PheRS_beta_core"/>
</dbReference>
<dbReference type="Gene3D" id="3.30.930.10">
    <property type="entry name" value="Bira Bifunctional Protein, Domain 2"/>
    <property type="match status" value="1"/>
</dbReference>
<dbReference type="GO" id="GO:0004826">
    <property type="term" value="F:phenylalanine-tRNA ligase activity"/>
    <property type="evidence" value="ECO:0007669"/>
    <property type="project" value="UniProtKB-UniRule"/>
</dbReference>
<dbReference type="SUPFAM" id="SSF56037">
    <property type="entry name" value="PheT/TilS domain"/>
    <property type="match status" value="1"/>
</dbReference>
<dbReference type="InterPro" id="IPR020825">
    <property type="entry name" value="Phe-tRNA_synthase-like_B3/B4"/>
</dbReference>
<sequence>MKISWNWLNTLVDLSNISPEELSEKLTIAGLEVESIDKIYVNDSVSDIILDIISTANRSDALSLIGIAREVSVLVKRDLQISLLKLDLRDFDDKQILIDEAIDCESLLAGLIQVSSVVSVPKWIQERLSSIGFSLQHNLYDVLNYVMLETGVPLNLFDPGNILSHDSYHKQITIKKNLCAYPFFASDGNQYLLPDNVPSILYGDHKINIGGLLDNKEFLANKNSSNLILLGIIFNPSSTRKLSKMVGCNNERSQRYERGLTSTQMEYAYRRALFLITNISSLQVKSVKYLYKNNYKPQLINLRLSYVFKILGPSFKNNLNKSHISQILNSLGFSFKSFPDYFVVTVPDFRSHDIKREIDLIEEIARVYGFEQFVDVIPKINRFANISIRELLNRKIRARLKTIGLNELINYSLESSESFYSKDKIINLKNPLNCDYAILRQTLLTNILSVISYNIKQGNGLIEGYEFGRIFNNKKEFFSEAYSIAGIIGGKLFSDSWEETNLMSNWFYAKGMLEQILSIISSSVRWEKVLLETNSVYYNIFHHYNVANIFIEEKSIGYFGQLNPRILNKFDINCNIYGFELKIEDILQIYKKNFYKKEIFRPYSSYPSIVRDISLIVPIDFPLHIIQEKISLLGKPLLYKSKFFNLYKNNPIPKGYKSLSFRLFYRVQDRTLTILEVDKLHENLYQNLTSIVFEKIL</sequence>
<dbReference type="PROSITE" id="PS51483">
    <property type="entry name" value="B5"/>
    <property type="match status" value="1"/>
</dbReference>
<dbReference type="SMART" id="SM00873">
    <property type="entry name" value="B3_4"/>
    <property type="match status" value="1"/>
</dbReference>
<dbReference type="InterPro" id="IPR045060">
    <property type="entry name" value="Phe-tRNA-ligase_IIc_bsu"/>
</dbReference>